<organism evidence="1 2">
    <name type="scientific">Nocardioides panacis</name>
    <dbReference type="NCBI Taxonomy" id="2849501"/>
    <lineage>
        <taxon>Bacteria</taxon>
        <taxon>Bacillati</taxon>
        <taxon>Actinomycetota</taxon>
        <taxon>Actinomycetes</taxon>
        <taxon>Propionibacteriales</taxon>
        <taxon>Nocardioidaceae</taxon>
        <taxon>Nocardioides</taxon>
    </lineage>
</organism>
<dbReference type="EMBL" id="CP077062">
    <property type="protein sequence ID" value="QWZ07364.1"/>
    <property type="molecule type" value="Genomic_DNA"/>
</dbReference>
<accession>A0A975SWS8</accession>
<protein>
    <submittedName>
        <fullName evidence="1">Uncharacterized protein</fullName>
    </submittedName>
</protein>
<dbReference type="AlphaFoldDB" id="A0A975SWS8"/>
<dbReference type="RefSeq" id="WP_216938875.1">
    <property type="nucleotide sequence ID" value="NZ_CP077062.1"/>
</dbReference>
<evidence type="ECO:0000313" key="1">
    <source>
        <dbReference type="EMBL" id="QWZ07364.1"/>
    </source>
</evidence>
<dbReference type="KEGG" id="nps:KRR39_18165"/>
<sequence length="264" mass="29543">MRGAEFLRRLHVLVFGEDPGSPCDVFVDEFELPRRHEAERSGWPDWAVLWPDRVWMVELKTEARSHRPDQLPHYLDLGAHHYPDASIDLTYLTGTLDKPAPEVRAGQRYHHIVWTEVLPLIKAVWADDEPAAGAYVEAARQLISSLGTPWTEWRAGWMSEVARAVEASEPAVPRDDLWELIVATADDGKQRASDAHTESGESLEDLRDRARELVIAAAEGSATKHVLPWIWSSQTSGGQPLTSAGEELGAELRLSRYARPQFGG</sequence>
<evidence type="ECO:0000313" key="2">
    <source>
        <dbReference type="Proteomes" id="UP000683575"/>
    </source>
</evidence>
<dbReference type="Proteomes" id="UP000683575">
    <property type="component" value="Chromosome"/>
</dbReference>
<keyword evidence="2" id="KW-1185">Reference proteome</keyword>
<gene>
    <name evidence="1" type="ORF">KRR39_18165</name>
</gene>
<name>A0A975SWS8_9ACTN</name>
<reference evidence="1" key="1">
    <citation type="submission" date="2021-06" db="EMBL/GenBank/DDBJ databases">
        <title>Complete genome sequence of Nocardioides sp. G188.</title>
        <authorList>
            <person name="Im W.-T."/>
        </authorList>
    </citation>
    <scope>NUCLEOTIDE SEQUENCE</scope>
    <source>
        <strain evidence="1">G188</strain>
    </source>
</reference>
<proteinExistence type="predicted"/>